<evidence type="ECO:0000313" key="3">
    <source>
        <dbReference type="Proteomes" id="UP000282084"/>
    </source>
</evidence>
<dbReference type="EMBL" id="RBXO01000001">
    <property type="protein sequence ID" value="RKT52433.1"/>
    <property type="molecule type" value="Genomic_DNA"/>
</dbReference>
<sequence length="109" mass="11340">MTVELTATQVLAGAGALVVLVIAWRGGSRRARAAADAARSGARLFSMTGRVLAMAGAIAGVQWIVITHDRESTLLWVVLGLPALFTAYALTRALTVTAVNGTGHRGGRR</sequence>
<organism evidence="2 3">
    <name type="scientific">Saccharothrix australiensis</name>
    <dbReference type="NCBI Taxonomy" id="2072"/>
    <lineage>
        <taxon>Bacteria</taxon>
        <taxon>Bacillati</taxon>
        <taxon>Actinomycetota</taxon>
        <taxon>Actinomycetes</taxon>
        <taxon>Pseudonocardiales</taxon>
        <taxon>Pseudonocardiaceae</taxon>
        <taxon>Saccharothrix</taxon>
    </lineage>
</organism>
<reference evidence="2 3" key="1">
    <citation type="submission" date="2018-10" db="EMBL/GenBank/DDBJ databases">
        <title>Sequencing the genomes of 1000 actinobacteria strains.</title>
        <authorList>
            <person name="Klenk H.-P."/>
        </authorList>
    </citation>
    <scope>NUCLEOTIDE SEQUENCE [LARGE SCALE GENOMIC DNA]</scope>
    <source>
        <strain evidence="2 3">DSM 43800</strain>
    </source>
</reference>
<feature type="transmembrane region" description="Helical" evidence="1">
    <location>
        <begin position="44"/>
        <end position="66"/>
    </location>
</feature>
<dbReference type="Proteomes" id="UP000282084">
    <property type="component" value="Unassembled WGS sequence"/>
</dbReference>
<gene>
    <name evidence="2" type="ORF">C8E97_0943</name>
</gene>
<keyword evidence="1" id="KW-0472">Membrane</keyword>
<accession>A0A495VVC0</accession>
<dbReference type="AlphaFoldDB" id="A0A495VVC0"/>
<evidence type="ECO:0000256" key="1">
    <source>
        <dbReference type="SAM" id="Phobius"/>
    </source>
</evidence>
<keyword evidence="1" id="KW-0812">Transmembrane</keyword>
<comment type="caution">
    <text evidence="2">The sequence shown here is derived from an EMBL/GenBank/DDBJ whole genome shotgun (WGS) entry which is preliminary data.</text>
</comment>
<keyword evidence="3" id="KW-1185">Reference proteome</keyword>
<dbReference type="OrthoDB" id="3696538at2"/>
<feature type="transmembrane region" description="Helical" evidence="1">
    <location>
        <begin position="72"/>
        <end position="90"/>
    </location>
</feature>
<keyword evidence="1" id="KW-1133">Transmembrane helix</keyword>
<protein>
    <submittedName>
        <fullName evidence="2">Uncharacterized protein</fullName>
    </submittedName>
</protein>
<dbReference type="RefSeq" id="WP_121001976.1">
    <property type="nucleotide sequence ID" value="NZ_RBXO01000001.1"/>
</dbReference>
<evidence type="ECO:0000313" key="2">
    <source>
        <dbReference type="EMBL" id="RKT52433.1"/>
    </source>
</evidence>
<name>A0A495VVC0_9PSEU</name>
<proteinExistence type="predicted"/>
<feature type="transmembrane region" description="Helical" evidence="1">
    <location>
        <begin position="6"/>
        <end position="24"/>
    </location>
</feature>